<organism evidence="8 9">
    <name type="scientific">Sphingobacterium thalpophilum</name>
    <dbReference type="NCBI Taxonomy" id="259"/>
    <lineage>
        <taxon>Bacteria</taxon>
        <taxon>Pseudomonadati</taxon>
        <taxon>Bacteroidota</taxon>
        <taxon>Sphingobacteriia</taxon>
        <taxon>Sphingobacteriales</taxon>
        <taxon>Sphingobacteriaceae</taxon>
        <taxon>Sphingobacterium</taxon>
    </lineage>
</organism>
<dbReference type="Pfam" id="PF14322">
    <property type="entry name" value="SusD-like_3"/>
    <property type="match status" value="1"/>
</dbReference>
<evidence type="ECO:0000256" key="2">
    <source>
        <dbReference type="ARBA" id="ARBA00006275"/>
    </source>
</evidence>
<dbReference type="Gene3D" id="1.25.40.390">
    <property type="match status" value="2"/>
</dbReference>
<dbReference type="EMBL" id="LR590484">
    <property type="protein sequence ID" value="VTR55167.1"/>
    <property type="molecule type" value="Genomic_DNA"/>
</dbReference>
<feature type="domain" description="RagB/SusD" evidence="6">
    <location>
        <begin position="391"/>
        <end position="474"/>
    </location>
</feature>
<dbReference type="Proteomes" id="UP000308196">
    <property type="component" value="Chromosome"/>
</dbReference>
<dbReference type="InterPro" id="IPR011990">
    <property type="entry name" value="TPR-like_helical_dom_sf"/>
</dbReference>
<dbReference type="STRING" id="1123265.GCA_000686625_00588"/>
<evidence type="ECO:0000256" key="5">
    <source>
        <dbReference type="ARBA" id="ARBA00023237"/>
    </source>
</evidence>
<dbReference type="SUPFAM" id="SSF48452">
    <property type="entry name" value="TPR-like"/>
    <property type="match status" value="1"/>
</dbReference>
<reference evidence="8 9" key="1">
    <citation type="submission" date="2019-05" db="EMBL/GenBank/DDBJ databases">
        <authorList>
            <consortium name="Pathogen Informatics"/>
        </authorList>
    </citation>
    <scope>NUCLEOTIDE SEQUENCE [LARGE SCALE GENOMIC DNA]</scope>
    <source>
        <strain evidence="8 9">NCTC11429</strain>
    </source>
</reference>
<keyword evidence="4" id="KW-0472">Membrane</keyword>
<keyword evidence="3" id="KW-0732">Signal</keyword>
<evidence type="ECO:0000256" key="4">
    <source>
        <dbReference type="ARBA" id="ARBA00023136"/>
    </source>
</evidence>
<protein>
    <submittedName>
        <fullName evidence="8">SusD family</fullName>
    </submittedName>
</protein>
<dbReference type="PROSITE" id="PS51257">
    <property type="entry name" value="PROKAR_LIPOPROTEIN"/>
    <property type="match status" value="1"/>
</dbReference>
<dbReference type="GO" id="GO:0009279">
    <property type="term" value="C:cell outer membrane"/>
    <property type="evidence" value="ECO:0007669"/>
    <property type="project" value="UniProtKB-SubCell"/>
</dbReference>
<accession>A0A4U9W8E9</accession>
<evidence type="ECO:0000256" key="1">
    <source>
        <dbReference type="ARBA" id="ARBA00004442"/>
    </source>
</evidence>
<dbReference type="InterPro" id="IPR012944">
    <property type="entry name" value="SusD_RagB_dom"/>
</dbReference>
<proteinExistence type="inferred from homology"/>
<sequence length="497" mass="56299">MKKTNLLFIILLPLIMLSCSKWLDIQPESEIDRSVLFSTEDGFKEALIGIYTRCAKDDLYGKELTIGTPEVLAQNYAMTSNDALRYQQTLLFKYTDGNFITRKDNIWKGLYNGIVNANLILAEIDGRKQLFRANNYALIKGEALALRAYLHFDALRLFGPAPAVNAKAEAIPYVTSYSNKTTKLSTVSQVLDSVVRDLEQAKELLTVDPIRLKSYIIGYPTVDDTLKNSELHDKSLFLQNRRHRLNYYAVCGLLARTYLYSGDKAKALANAREVIDANKFPWTNATDFLAVDANKKDRILYKELLFAWYIPAMNNTYNNEWFLESNSAMYLDQDEAQAIYEVAGAGGGDMRYTQWFGSVSVGNSYISTILKYRRNTLGDSFAANLHYLVAPAIRLSEIYYIAAECSYQSGPAQAAAYLDQVREHRGIGQKVDISTAAKLQSELLKEYRKEMYAEGQLFYAYKRLNAPITGQQGTSIPASQQIYVWPLPDDEIIYGQR</sequence>
<dbReference type="AlphaFoldDB" id="A0A4U9W8E9"/>
<comment type="subcellular location">
    <subcellularLocation>
        <location evidence="1">Cell outer membrane</location>
    </subcellularLocation>
</comment>
<comment type="similarity">
    <text evidence="2">Belongs to the SusD family.</text>
</comment>
<feature type="domain" description="SusD-like N-terminal" evidence="7">
    <location>
        <begin position="21"/>
        <end position="207"/>
    </location>
</feature>
<keyword evidence="5" id="KW-0998">Cell outer membrane</keyword>
<evidence type="ECO:0000259" key="6">
    <source>
        <dbReference type="Pfam" id="PF07980"/>
    </source>
</evidence>
<gene>
    <name evidence="8" type="ORF">NCTC11429_05250</name>
</gene>
<dbReference type="Pfam" id="PF07980">
    <property type="entry name" value="SusD_RagB"/>
    <property type="match status" value="1"/>
</dbReference>
<evidence type="ECO:0000256" key="3">
    <source>
        <dbReference type="ARBA" id="ARBA00022729"/>
    </source>
</evidence>
<dbReference type="GeneID" id="78465787"/>
<dbReference type="RefSeq" id="WP_028068686.1">
    <property type="nucleotide sequence ID" value="NZ_CP158797.1"/>
</dbReference>
<dbReference type="InterPro" id="IPR033985">
    <property type="entry name" value="SusD-like_N"/>
</dbReference>
<name>A0A4U9W8E9_9SPHI</name>
<evidence type="ECO:0000259" key="7">
    <source>
        <dbReference type="Pfam" id="PF14322"/>
    </source>
</evidence>
<dbReference type="KEGG" id="stha:NCTC11429_05250"/>
<evidence type="ECO:0000313" key="8">
    <source>
        <dbReference type="EMBL" id="VTR55167.1"/>
    </source>
</evidence>
<evidence type="ECO:0000313" key="9">
    <source>
        <dbReference type="Proteomes" id="UP000308196"/>
    </source>
</evidence>